<accession>A0AAV4BRV9</accession>
<evidence type="ECO:0000313" key="3">
    <source>
        <dbReference type="Proteomes" id="UP000735302"/>
    </source>
</evidence>
<sequence length="94" mass="10614">MEGRGKETSLQVSQLEGRTEQSGCQQEQITTSTRQHNRAAKTLGTSKHPAMFDTLSQNPSDSMVIENWIHKVTLNMARKERFNWLQPQVGNNTG</sequence>
<reference evidence="2 3" key="1">
    <citation type="journal article" date="2021" name="Elife">
        <title>Chloroplast acquisition without the gene transfer in kleptoplastic sea slugs, Plakobranchus ocellatus.</title>
        <authorList>
            <person name="Maeda T."/>
            <person name="Takahashi S."/>
            <person name="Yoshida T."/>
            <person name="Shimamura S."/>
            <person name="Takaki Y."/>
            <person name="Nagai Y."/>
            <person name="Toyoda A."/>
            <person name="Suzuki Y."/>
            <person name="Arimoto A."/>
            <person name="Ishii H."/>
            <person name="Satoh N."/>
            <person name="Nishiyama T."/>
            <person name="Hasebe M."/>
            <person name="Maruyama T."/>
            <person name="Minagawa J."/>
            <person name="Obokata J."/>
            <person name="Shigenobu S."/>
        </authorList>
    </citation>
    <scope>NUCLEOTIDE SEQUENCE [LARGE SCALE GENOMIC DNA]</scope>
</reference>
<gene>
    <name evidence="2" type="ORF">PoB_004837800</name>
</gene>
<keyword evidence="3" id="KW-1185">Reference proteome</keyword>
<dbReference type="Proteomes" id="UP000735302">
    <property type="component" value="Unassembled WGS sequence"/>
</dbReference>
<feature type="region of interest" description="Disordered" evidence="1">
    <location>
        <begin position="1"/>
        <end position="51"/>
    </location>
</feature>
<comment type="caution">
    <text evidence="2">The sequence shown here is derived from an EMBL/GenBank/DDBJ whole genome shotgun (WGS) entry which is preliminary data.</text>
</comment>
<organism evidence="2 3">
    <name type="scientific">Plakobranchus ocellatus</name>
    <dbReference type="NCBI Taxonomy" id="259542"/>
    <lineage>
        <taxon>Eukaryota</taxon>
        <taxon>Metazoa</taxon>
        <taxon>Spiralia</taxon>
        <taxon>Lophotrochozoa</taxon>
        <taxon>Mollusca</taxon>
        <taxon>Gastropoda</taxon>
        <taxon>Heterobranchia</taxon>
        <taxon>Euthyneura</taxon>
        <taxon>Panpulmonata</taxon>
        <taxon>Sacoglossa</taxon>
        <taxon>Placobranchoidea</taxon>
        <taxon>Plakobranchidae</taxon>
        <taxon>Plakobranchus</taxon>
    </lineage>
</organism>
<name>A0AAV4BRV9_9GAST</name>
<feature type="compositionally biased region" description="Polar residues" evidence="1">
    <location>
        <begin position="8"/>
        <end position="34"/>
    </location>
</feature>
<evidence type="ECO:0000313" key="2">
    <source>
        <dbReference type="EMBL" id="GFO21873.1"/>
    </source>
</evidence>
<evidence type="ECO:0000256" key="1">
    <source>
        <dbReference type="SAM" id="MobiDB-lite"/>
    </source>
</evidence>
<dbReference type="EMBL" id="BLXT01005284">
    <property type="protein sequence ID" value="GFO21873.1"/>
    <property type="molecule type" value="Genomic_DNA"/>
</dbReference>
<proteinExistence type="predicted"/>
<dbReference type="AlphaFoldDB" id="A0AAV4BRV9"/>
<protein>
    <submittedName>
        <fullName evidence="2">Uncharacterized protein</fullName>
    </submittedName>
</protein>